<keyword evidence="5 6" id="KW-0472">Membrane</keyword>
<feature type="transmembrane region" description="Helical" evidence="6">
    <location>
        <begin position="54"/>
        <end position="74"/>
    </location>
</feature>
<evidence type="ECO:0000313" key="8">
    <source>
        <dbReference type="EMBL" id="VAX08882.1"/>
    </source>
</evidence>
<evidence type="ECO:0000256" key="2">
    <source>
        <dbReference type="ARBA" id="ARBA00022475"/>
    </source>
</evidence>
<feature type="transmembrane region" description="Helical" evidence="6">
    <location>
        <begin position="132"/>
        <end position="154"/>
    </location>
</feature>
<dbReference type="EMBL" id="UOFY01000030">
    <property type="protein sequence ID" value="VAX08882.1"/>
    <property type="molecule type" value="Genomic_DNA"/>
</dbReference>
<evidence type="ECO:0000259" key="7">
    <source>
        <dbReference type="Pfam" id="PF06271"/>
    </source>
</evidence>
<dbReference type="AlphaFoldDB" id="A0A3B1AYI9"/>
<reference evidence="8" key="1">
    <citation type="submission" date="2018-06" db="EMBL/GenBank/DDBJ databases">
        <authorList>
            <person name="Zhirakovskaya E."/>
        </authorList>
    </citation>
    <scope>NUCLEOTIDE SEQUENCE</scope>
</reference>
<evidence type="ECO:0000256" key="4">
    <source>
        <dbReference type="ARBA" id="ARBA00022989"/>
    </source>
</evidence>
<name>A0A3B1AYI9_9ZZZZ</name>
<dbReference type="GO" id="GO:0005886">
    <property type="term" value="C:plasma membrane"/>
    <property type="evidence" value="ECO:0007669"/>
    <property type="project" value="UniProtKB-SubCell"/>
</dbReference>
<dbReference type="Pfam" id="PF06271">
    <property type="entry name" value="RDD"/>
    <property type="match status" value="1"/>
</dbReference>
<dbReference type="InterPro" id="IPR051791">
    <property type="entry name" value="Pra-immunoreactive"/>
</dbReference>
<evidence type="ECO:0000256" key="3">
    <source>
        <dbReference type="ARBA" id="ARBA00022692"/>
    </source>
</evidence>
<dbReference type="InterPro" id="IPR010432">
    <property type="entry name" value="RDD"/>
</dbReference>
<feature type="transmembrane region" description="Helical" evidence="6">
    <location>
        <begin position="95"/>
        <end position="120"/>
    </location>
</feature>
<feature type="transmembrane region" description="Helical" evidence="6">
    <location>
        <begin position="21"/>
        <end position="42"/>
    </location>
</feature>
<comment type="subcellular location">
    <subcellularLocation>
        <location evidence="1">Cell membrane</location>
        <topology evidence="1">Multi-pass membrane protein</topology>
    </subcellularLocation>
</comment>
<evidence type="ECO:0000256" key="6">
    <source>
        <dbReference type="SAM" id="Phobius"/>
    </source>
</evidence>
<keyword evidence="4 6" id="KW-1133">Transmembrane helix</keyword>
<keyword evidence="2" id="KW-1003">Cell membrane</keyword>
<feature type="domain" description="RDD" evidence="7">
    <location>
        <begin position="11"/>
        <end position="120"/>
    </location>
</feature>
<protein>
    <submittedName>
        <fullName evidence="8">FIG023103: Predicted transmembrane protein</fullName>
    </submittedName>
</protein>
<proteinExistence type="predicted"/>
<sequence>MKKPSPTTPKYANLPRRFAAMAYDALLLTALLIFATAPVTLFTGGEATRSGNPFVSTWLFMVSFLFFAWFWTHGGQTLGMRAWKIRLQLDDGRSISLWQALLRFITGLPAWIVLALGAFLCSNFSIEHMPGLLQQLKGLPCAVLLAPGCLWVVIDHWPNSWRDRFTQSQVVDIRSEKK</sequence>
<evidence type="ECO:0000256" key="5">
    <source>
        <dbReference type="ARBA" id="ARBA00023136"/>
    </source>
</evidence>
<organism evidence="8">
    <name type="scientific">hydrothermal vent metagenome</name>
    <dbReference type="NCBI Taxonomy" id="652676"/>
    <lineage>
        <taxon>unclassified sequences</taxon>
        <taxon>metagenomes</taxon>
        <taxon>ecological metagenomes</taxon>
    </lineage>
</organism>
<accession>A0A3B1AYI9</accession>
<keyword evidence="3 6" id="KW-0812">Transmembrane</keyword>
<dbReference type="PANTHER" id="PTHR36115">
    <property type="entry name" value="PROLINE-RICH ANTIGEN HOMOLOG-RELATED"/>
    <property type="match status" value="1"/>
</dbReference>
<dbReference type="PANTHER" id="PTHR36115:SF10">
    <property type="entry name" value="RDD DOMAIN-CONTAINING PROTEIN"/>
    <property type="match status" value="1"/>
</dbReference>
<gene>
    <name evidence="8" type="ORF">MNBD_GAMMA25-724</name>
</gene>
<evidence type="ECO:0000256" key="1">
    <source>
        <dbReference type="ARBA" id="ARBA00004651"/>
    </source>
</evidence>